<proteinExistence type="predicted"/>
<dbReference type="Proteomes" id="UP001230649">
    <property type="component" value="Unassembled WGS sequence"/>
</dbReference>
<name>A0ACC2WAU5_9TREE</name>
<protein>
    <submittedName>
        <fullName evidence="1">Uncharacterized protein</fullName>
    </submittedName>
</protein>
<evidence type="ECO:0000313" key="2">
    <source>
        <dbReference type="Proteomes" id="UP001230649"/>
    </source>
</evidence>
<reference evidence="1" key="1">
    <citation type="submission" date="2023-04" db="EMBL/GenBank/DDBJ databases">
        <title>Draft Genome sequencing of Naganishia species isolated from polar environments using Oxford Nanopore Technology.</title>
        <authorList>
            <person name="Leo P."/>
            <person name="Venkateswaran K."/>
        </authorList>
    </citation>
    <scope>NUCLEOTIDE SEQUENCE</scope>
    <source>
        <strain evidence="1">MNA-CCFEE 5262</strain>
    </source>
</reference>
<keyword evidence="2" id="KW-1185">Reference proteome</keyword>
<evidence type="ECO:0000313" key="1">
    <source>
        <dbReference type="EMBL" id="KAJ9108349.1"/>
    </source>
</evidence>
<dbReference type="EMBL" id="JASBWS010000032">
    <property type="protein sequence ID" value="KAJ9108349.1"/>
    <property type="molecule type" value="Genomic_DNA"/>
</dbReference>
<accession>A0ACC2WAU5</accession>
<comment type="caution">
    <text evidence="1">The sequence shown here is derived from an EMBL/GenBank/DDBJ whole genome shotgun (WGS) entry which is preliminary data.</text>
</comment>
<organism evidence="1 2">
    <name type="scientific">Naganishia adeliensis</name>
    <dbReference type="NCBI Taxonomy" id="92952"/>
    <lineage>
        <taxon>Eukaryota</taxon>
        <taxon>Fungi</taxon>
        <taxon>Dikarya</taxon>
        <taxon>Basidiomycota</taxon>
        <taxon>Agaricomycotina</taxon>
        <taxon>Tremellomycetes</taxon>
        <taxon>Filobasidiales</taxon>
        <taxon>Filobasidiaceae</taxon>
        <taxon>Naganishia</taxon>
    </lineage>
</organism>
<sequence>MTVTKRRVKAESAEGTATEPGGADITHTVRIKCAAKECPEVDLCPSCFSKGEEKDAHKAWHDYKIVQYGPGNWQDVAEHVGTRYKEECEKHYLDVYINDRKSGKPFMPRMKAKLDISQEEFLSRKRARIEKMRQPAPIPLTAIEQTKASAPTNHEVAGYMPGRLEFEHEVDNDAEVVIKDMEFGLVYAYGGDEQPEAPTKADKPAVVMDKPVVSSKALPSSSKPSEGEKGKPASVDDVEMKDVSDDSKKDEAAETQETAKAEAEESDGEQDPALQPGMHVEDEEDLELKLAALEIYYEKLQHRQEVKDFIFDRALMDYKRASLSAQAMQKAEKNKTKEEKDLVQRYKVFAKAQTAEDFEVLLNGLHYEQLLRKRIAELQDYRRLGILAASDASRYEKMRVERVAGYRTANSSIPREPSTLAERSLRRYQNGRIDDPAANGSEGRTDPYTYRDIPRSAPLQLSQADALSLLTPEEQELCSTLKILPRPYLLIKETFIVENARRGGMLRRKDAKKMFRIDPATLTRIYDFLTANEMLFRDEPKISKPKKEDADPPKVEPKAPVASETPTMT</sequence>
<gene>
    <name evidence="1" type="ORF">QFC20_003510</name>
</gene>